<proteinExistence type="inferred from homology"/>
<dbReference type="Proteomes" id="UP000517916">
    <property type="component" value="Unassembled WGS sequence"/>
</dbReference>
<dbReference type="Pfam" id="PF02769">
    <property type="entry name" value="AIRS_C"/>
    <property type="match status" value="1"/>
</dbReference>
<dbReference type="PANTHER" id="PTHR30303:SF0">
    <property type="entry name" value="CARBAMOYL DEHYDRATASE HYPE"/>
    <property type="match status" value="1"/>
</dbReference>
<dbReference type="Pfam" id="PF00586">
    <property type="entry name" value="AIRS"/>
    <property type="match status" value="1"/>
</dbReference>
<feature type="domain" description="PurM-like N-terminal" evidence="2">
    <location>
        <begin position="50"/>
        <end position="161"/>
    </location>
</feature>
<keyword evidence="5" id="KW-1185">Reference proteome</keyword>
<comment type="caution">
    <text evidence="4">The sequence shown here is derived from an EMBL/GenBank/DDBJ whole genome shotgun (WGS) entry which is preliminary data.</text>
</comment>
<dbReference type="Gene3D" id="3.30.1330.10">
    <property type="entry name" value="PurM-like, N-terminal domain"/>
    <property type="match status" value="1"/>
</dbReference>
<evidence type="ECO:0000259" key="2">
    <source>
        <dbReference type="Pfam" id="PF00586"/>
    </source>
</evidence>
<evidence type="ECO:0000313" key="5">
    <source>
        <dbReference type="Proteomes" id="UP000517916"/>
    </source>
</evidence>
<dbReference type="RefSeq" id="WP_201771950.1">
    <property type="nucleotide sequence ID" value="NZ_BAAABQ010000008.1"/>
</dbReference>
<dbReference type="InterPro" id="IPR011854">
    <property type="entry name" value="HypE"/>
</dbReference>
<dbReference type="InterPro" id="IPR010918">
    <property type="entry name" value="PurM-like_C_dom"/>
</dbReference>
<dbReference type="SUPFAM" id="SSF56042">
    <property type="entry name" value="PurM C-terminal domain-like"/>
    <property type="match status" value="1"/>
</dbReference>
<comment type="similarity">
    <text evidence="1">Belongs to the HypE family.</text>
</comment>
<dbReference type="InterPro" id="IPR036676">
    <property type="entry name" value="PurM-like_C_sf"/>
</dbReference>
<dbReference type="SUPFAM" id="SSF55326">
    <property type="entry name" value="PurM N-terminal domain-like"/>
    <property type="match status" value="1"/>
</dbReference>
<sequence length="349" mass="35746">MSGDPLAATCPAPTTEHERVLLGHGSGGRLMAELIDQVIATELGVTAPPEDAALVGIADLDLVFSTDGYVVTPRFFPGGDIGSLAVHGTVNDLAMRGARPLALSLAYLVEEGLPIEELRRVTRSVARAAAEVGVPVVTGDTKVVGRGAADGLYVTTTGLGVRLREAYPSAGSGQPGDVVLVSGPLGQHGMAVLDARAELGIDSGIISDSRPLHRLVAAMIEVGGAAVHSLRDPTRGGLASALNELAAASGVGVELVEQHLPVSAQVAAACELLGLDPLHVACEGCLVAFVAPEAADRVLTAMRALPEGEQARRVGVLTQGPVGRVLARTLIGSHRVVDMLVGEQLPRIC</sequence>
<protein>
    <submittedName>
        <fullName evidence="4">Hydrogenase expression/formation protein HypE</fullName>
    </submittedName>
</protein>
<evidence type="ECO:0000313" key="4">
    <source>
        <dbReference type="EMBL" id="MBA8930542.1"/>
    </source>
</evidence>
<accession>A0ABR6BUF1</accession>
<dbReference type="InterPro" id="IPR036921">
    <property type="entry name" value="PurM-like_N_sf"/>
</dbReference>
<reference evidence="4 5" key="1">
    <citation type="submission" date="2020-08" db="EMBL/GenBank/DDBJ databases">
        <title>Genomic Encyclopedia of Archaeal and Bacterial Type Strains, Phase II (KMG-II): from individual species to whole genera.</title>
        <authorList>
            <person name="Goeker M."/>
        </authorList>
    </citation>
    <scope>NUCLEOTIDE SEQUENCE [LARGE SCALE GENOMIC DNA]</scope>
    <source>
        <strain evidence="4 5">DSM 43850</strain>
    </source>
</reference>
<name>A0ABR6BUF1_9PSEU</name>
<dbReference type="InterPro" id="IPR016188">
    <property type="entry name" value="PurM-like_N"/>
</dbReference>
<dbReference type="EMBL" id="JACJID010000007">
    <property type="protein sequence ID" value="MBA8930542.1"/>
    <property type="molecule type" value="Genomic_DNA"/>
</dbReference>
<dbReference type="PIRSF" id="PIRSF005644">
    <property type="entry name" value="Hdrgns_mtr_HypE"/>
    <property type="match status" value="1"/>
</dbReference>
<dbReference type="NCBIfam" id="TIGR02124">
    <property type="entry name" value="hypE"/>
    <property type="match status" value="1"/>
</dbReference>
<gene>
    <name evidence="4" type="ORF">BC739_007789</name>
</gene>
<dbReference type="Gene3D" id="3.90.650.10">
    <property type="entry name" value="PurM-like C-terminal domain"/>
    <property type="match status" value="1"/>
</dbReference>
<organism evidence="4 5">
    <name type="scientific">Kutzneria viridogrisea</name>
    <dbReference type="NCBI Taxonomy" id="47990"/>
    <lineage>
        <taxon>Bacteria</taxon>
        <taxon>Bacillati</taxon>
        <taxon>Actinomycetota</taxon>
        <taxon>Actinomycetes</taxon>
        <taxon>Pseudonocardiales</taxon>
        <taxon>Pseudonocardiaceae</taxon>
        <taxon>Kutzneria</taxon>
    </lineage>
</organism>
<dbReference type="PANTHER" id="PTHR30303">
    <property type="entry name" value="HYDROGENASE ISOENZYMES FORMATION PROTEIN HYPE"/>
    <property type="match status" value="1"/>
</dbReference>
<dbReference type="CDD" id="cd02197">
    <property type="entry name" value="HypE"/>
    <property type="match status" value="1"/>
</dbReference>
<feature type="domain" description="PurM-like C-terminal" evidence="3">
    <location>
        <begin position="174"/>
        <end position="325"/>
    </location>
</feature>
<evidence type="ECO:0000256" key="1">
    <source>
        <dbReference type="ARBA" id="ARBA00006243"/>
    </source>
</evidence>
<evidence type="ECO:0000259" key="3">
    <source>
        <dbReference type="Pfam" id="PF02769"/>
    </source>
</evidence>